<reference evidence="3" key="1">
    <citation type="journal article" date="2019" name="Int. J. Syst. Evol. Microbiol.">
        <title>The Global Catalogue of Microorganisms (GCM) 10K type strain sequencing project: providing services to taxonomists for standard genome sequencing and annotation.</title>
        <authorList>
            <consortium name="The Broad Institute Genomics Platform"/>
            <consortium name="The Broad Institute Genome Sequencing Center for Infectious Disease"/>
            <person name="Wu L."/>
            <person name="Ma J."/>
        </authorList>
    </citation>
    <scope>NUCLEOTIDE SEQUENCE [LARGE SCALE GENOMIC DNA]</scope>
    <source>
        <strain evidence="3">CCUG 48884</strain>
    </source>
</reference>
<dbReference type="GO" id="GO:0016301">
    <property type="term" value="F:kinase activity"/>
    <property type="evidence" value="ECO:0007669"/>
    <property type="project" value="UniProtKB-KW"/>
</dbReference>
<comment type="caution">
    <text evidence="2">The sequence shown here is derived from an EMBL/GenBank/DDBJ whole genome shotgun (WGS) entry which is preliminary data.</text>
</comment>
<dbReference type="PANTHER" id="PTHR10513:SF46">
    <property type="entry name" value="DEOXYGUANOSINE KINASE"/>
    <property type="match status" value="1"/>
</dbReference>
<evidence type="ECO:0000313" key="2">
    <source>
        <dbReference type="EMBL" id="MFD1264441.1"/>
    </source>
</evidence>
<keyword evidence="3" id="KW-1185">Reference proteome</keyword>
<dbReference type="Proteomes" id="UP001597158">
    <property type="component" value="Unassembled WGS sequence"/>
</dbReference>
<proteinExistence type="predicted"/>
<keyword evidence="2" id="KW-0418">Kinase</keyword>
<protein>
    <submittedName>
        <fullName evidence="2">Deoxynucleoside kinase</fullName>
    </submittedName>
</protein>
<dbReference type="InterPro" id="IPR002624">
    <property type="entry name" value="DCK/DGK"/>
</dbReference>
<accession>A0ABW3WES5</accession>
<gene>
    <name evidence="2" type="ORF">ACFQ4M_12710</name>
</gene>
<dbReference type="CDD" id="cd01673">
    <property type="entry name" value="dNK"/>
    <property type="match status" value="1"/>
</dbReference>
<dbReference type="PANTHER" id="PTHR10513">
    <property type="entry name" value="DEOXYNUCLEOSIDE KINASE"/>
    <property type="match status" value="1"/>
</dbReference>
<dbReference type="Pfam" id="PF01712">
    <property type="entry name" value="dNK"/>
    <property type="match status" value="1"/>
</dbReference>
<dbReference type="Gene3D" id="3.40.50.300">
    <property type="entry name" value="P-loop containing nucleotide triphosphate hydrolases"/>
    <property type="match status" value="1"/>
</dbReference>
<sequence length="212" mass="24646">MLDKARYIVVEGPIGAGKTSLARRLAERLQAETLLEQAEHNPFLGRFYQNAERWALATQVSFLFQRLDQLAALGPVDGDRRVVSDFLLDKDRLFAEQNLGADELALYQRVHDSVQQVEPPRPDLVIYLQARPDTLMERVRKRGLDAERRITELYLEQVANRYTRYFYQYDAAPLFIVDAGVLNPVDKDEDFELLLERLREMRGYREFFGYAG</sequence>
<feature type="domain" description="Deoxynucleoside kinase" evidence="1">
    <location>
        <begin position="8"/>
        <end position="199"/>
    </location>
</feature>
<dbReference type="PIRSF" id="PIRSF000705">
    <property type="entry name" value="DNK"/>
    <property type="match status" value="1"/>
</dbReference>
<organism evidence="2 3">
    <name type="scientific">Thauera mechernichensis</name>
    <dbReference type="NCBI Taxonomy" id="82788"/>
    <lineage>
        <taxon>Bacteria</taxon>
        <taxon>Pseudomonadati</taxon>
        <taxon>Pseudomonadota</taxon>
        <taxon>Betaproteobacteria</taxon>
        <taxon>Rhodocyclales</taxon>
        <taxon>Zoogloeaceae</taxon>
        <taxon>Thauera</taxon>
    </lineage>
</organism>
<keyword evidence="2" id="KW-0808">Transferase</keyword>
<dbReference type="EMBL" id="JBHTMC010000024">
    <property type="protein sequence ID" value="MFD1264441.1"/>
    <property type="molecule type" value="Genomic_DNA"/>
</dbReference>
<dbReference type="RefSeq" id="WP_002935859.1">
    <property type="nucleotide sequence ID" value="NZ_JARQZE010000002.1"/>
</dbReference>
<dbReference type="InterPro" id="IPR027417">
    <property type="entry name" value="P-loop_NTPase"/>
</dbReference>
<name>A0ABW3WES5_9RHOO</name>
<evidence type="ECO:0000259" key="1">
    <source>
        <dbReference type="Pfam" id="PF01712"/>
    </source>
</evidence>
<evidence type="ECO:0000313" key="3">
    <source>
        <dbReference type="Proteomes" id="UP001597158"/>
    </source>
</evidence>
<dbReference type="InterPro" id="IPR031314">
    <property type="entry name" value="DNK_dom"/>
</dbReference>
<dbReference type="InterPro" id="IPR050566">
    <property type="entry name" value="Deoxyribonucleoside_kinase"/>
</dbReference>
<dbReference type="SUPFAM" id="SSF52540">
    <property type="entry name" value="P-loop containing nucleoside triphosphate hydrolases"/>
    <property type="match status" value="1"/>
</dbReference>